<name>A0ABY7QRK7_9FLAO</name>
<dbReference type="EMBL" id="CP115859">
    <property type="protein sequence ID" value="WBV61813.1"/>
    <property type="molecule type" value="Genomic_DNA"/>
</dbReference>
<organism evidence="1 2">
    <name type="scientific">Chryseobacterium camelliae</name>
    <dbReference type="NCBI Taxonomy" id="1265445"/>
    <lineage>
        <taxon>Bacteria</taxon>
        <taxon>Pseudomonadati</taxon>
        <taxon>Bacteroidota</taxon>
        <taxon>Flavobacteriia</taxon>
        <taxon>Flavobacteriales</taxon>
        <taxon>Weeksellaceae</taxon>
        <taxon>Chryseobacterium group</taxon>
        <taxon>Chryseobacterium</taxon>
    </lineage>
</organism>
<evidence type="ECO:0000313" key="2">
    <source>
        <dbReference type="Proteomes" id="UP001210978"/>
    </source>
</evidence>
<sequence>MKENELISKLLNSDALNSLKIESRVYNELLKLKWHPEQSPYFLDKSSNKLRELDVKARKYFKKGDYSCDIDILIECKSLKNYHIIANNEATSTSNFELVWTGSYIFQSVNKLDNLLYKHNFNTEECTYIKEKLEEYCIVNGMYKWLDYMILPFEIPTFNAYRETNINSTKDIDNSVIWKCIQSLQGAMIAHEDLLLDRIEHEIIEAKNQNNSNLKKIDDLVQRLCSTSNHVFFLHPIIVVESKLWEFTNKGQLQELKYLRLNIQRFFDAEFWVDIVNFDHISEYLNKTKKYTSFHNRRKFITF</sequence>
<accession>A0ABY7QRK7</accession>
<keyword evidence="2" id="KW-1185">Reference proteome</keyword>
<gene>
    <name evidence="1" type="ORF">PFY12_06740</name>
</gene>
<protein>
    <submittedName>
        <fullName evidence="1">Uncharacterized protein</fullName>
    </submittedName>
</protein>
<dbReference type="Proteomes" id="UP001210978">
    <property type="component" value="Chromosome"/>
</dbReference>
<dbReference type="RefSeq" id="WP_271150075.1">
    <property type="nucleotide sequence ID" value="NZ_CP115859.1"/>
</dbReference>
<evidence type="ECO:0000313" key="1">
    <source>
        <dbReference type="EMBL" id="WBV61813.1"/>
    </source>
</evidence>
<reference evidence="1 2" key="1">
    <citation type="submission" date="2023-01" db="EMBL/GenBank/DDBJ databases">
        <title>Complete genome of Chryseobacterium camelliae VAN22-5A.</title>
        <authorList>
            <person name="Zong G."/>
            <person name="Cao G."/>
        </authorList>
    </citation>
    <scope>NUCLEOTIDE SEQUENCE [LARGE SCALE GENOMIC DNA]</scope>
    <source>
        <strain evidence="1 2">VAN22-5A</strain>
    </source>
</reference>
<proteinExistence type="predicted"/>